<dbReference type="Pfam" id="PF08546">
    <property type="entry name" value="ApbA_C"/>
    <property type="match status" value="1"/>
</dbReference>
<dbReference type="GO" id="GO:0015940">
    <property type="term" value="P:pantothenate biosynthetic process"/>
    <property type="evidence" value="ECO:0007669"/>
    <property type="project" value="UniProtKB-UniPathway"/>
</dbReference>
<dbReference type="AlphaFoldDB" id="A0A3S0I7U9"/>
<keyword evidence="4" id="KW-0566">Pantothenate biosynthesis</keyword>
<dbReference type="InterPro" id="IPR003710">
    <property type="entry name" value="ApbA"/>
</dbReference>
<evidence type="ECO:0000256" key="1">
    <source>
        <dbReference type="ARBA" id="ARBA00007870"/>
    </source>
</evidence>
<dbReference type="InterPro" id="IPR008927">
    <property type="entry name" value="6-PGluconate_DH-like_C_sf"/>
</dbReference>
<name>A0A3S0I7U9_9DEIO</name>
<comment type="similarity">
    <text evidence="1 4">Belongs to the ketopantoate reductase family.</text>
</comment>
<dbReference type="Gene3D" id="3.40.50.720">
    <property type="entry name" value="NAD(P)-binding Rossmann-like Domain"/>
    <property type="match status" value="1"/>
</dbReference>
<feature type="domain" description="Ketopantoate reductase N-terminal" evidence="5">
    <location>
        <begin position="8"/>
        <end position="151"/>
    </location>
</feature>
<dbReference type="EMBL" id="RXPE01000004">
    <property type="protein sequence ID" value="RTR29425.1"/>
    <property type="molecule type" value="Genomic_DNA"/>
</dbReference>
<dbReference type="InterPro" id="IPR013332">
    <property type="entry name" value="KPR_N"/>
</dbReference>
<comment type="function">
    <text evidence="4">Catalyzes the NADPH-dependent reduction of ketopantoate into pantoic acid.</text>
</comment>
<keyword evidence="3 4" id="KW-0560">Oxidoreductase</keyword>
<dbReference type="InterPro" id="IPR013752">
    <property type="entry name" value="KPA_reductase"/>
</dbReference>
<proteinExistence type="inferred from homology"/>
<dbReference type="SUPFAM" id="SSF48179">
    <property type="entry name" value="6-phosphogluconate dehydrogenase C-terminal domain-like"/>
    <property type="match status" value="1"/>
</dbReference>
<comment type="pathway">
    <text evidence="4">Cofactor biosynthesis; (R)-pantothenate biosynthesis; (R)-pantoate from 3-methyl-2-oxobutanoate: step 2/2.</text>
</comment>
<comment type="caution">
    <text evidence="7">The sequence shown here is derived from an EMBL/GenBank/DDBJ whole genome shotgun (WGS) entry which is preliminary data.</text>
</comment>
<dbReference type="OrthoDB" id="9793586at2"/>
<evidence type="ECO:0000313" key="8">
    <source>
        <dbReference type="Proteomes" id="UP000277766"/>
    </source>
</evidence>
<sequence length="309" mass="33701">MQDIVTVSVIGLGALGILFGGQLAAALPAGTVRVVADQDRLERYREQGIYFDGERVPFDYLTPDATPSPADLALVCVKFHQLEAALPLIASQLGPDTLIVSALNGIASEAVLAEHFGPERIVYAVAQEMDARKDGNRLVYRDRGQLVIGAMTTDPSEAERVERVARFSARAGLPHTVVPDMPRRLWGKWMLNVGVNQTVALYQGTFDTVQRPGEARETFKAAMREVLALAPHEGTGLTEADFDYWVRVMDALDPAGKPSMRQDLEAGRQSELELFAGTVLALGQKHGVPTPVNERLYQGIQALQARQDV</sequence>
<dbReference type="InterPro" id="IPR013328">
    <property type="entry name" value="6PGD_dom2"/>
</dbReference>
<dbReference type="InterPro" id="IPR036291">
    <property type="entry name" value="NAD(P)-bd_dom_sf"/>
</dbReference>
<evidence type="ECO:0000256" key="3">
    <source>
        <dbReference type="ARBA" id="ARBA00023002"/>
    </source>
</evidence>
<organism evidence="7 8">
    <name type="scientific">Deinococcus radiophilus</name>
    <dbReference type="NCBI Taxonomy" id="32062"/>
    <lineage>
        <taxon>Bacteria</taxon>
        <taxon>Thermotogati</taxon>
        <taxon>Deinococcota</taxon>
        <taxon>Deinococci</taxon>
        <taxon>Deinococcales</taxon>
        <taxon>Deinococcaceae</taxon>
        <taxon>Deinococcus</taxon>
    </lineage>
</organism>
<evidence type="ECO:0000256" key="2">
    <source>
        <dbReference type="ARBA" id="ARBA00022857"/>
    </source>
</evidence>
<protein>
    <recommendedName>
        <fullName evidence="4">2-dehydropantoate 2-reductase</fullName>
        <ecNumber evidence="4">1.1.1.169</ecNumber>
    </recommendedName>
    <alternativeName>
        <fullName evidence="4">Ketopantoate reductase</fullName>
    </alternativeName>
</protein>
<dbReference type="Gene3D" id="1.10.1040.10">
    <property type="entry name" value="N-(1-d-carboxylethyl)-l-norvaline Dehydrogenase, domain 2"/>
    <property type="match status" value="1"/>
</dbReference>
<dbReference type="NCBIfam" id="TIGR00745">
    <property type="entry name" value="apbA_panE"/>
    <property type="match status" value="1"/>
</dbReference>
<dbReference type="UniPathway" id="UPA00028">
    <property type="reaction ID" value="UER00004"/>
</dbReference>
<keyword evidence="8" id="KW-1185">Reference proteome</keyword>
<evidence type="ECO:0000313" key="7">
    <source>
        <dbReference type="EMBL" id="RTR29425.1"/>
    </source>
</evidence>
<dbReference type="Pfam" id="PF02558">
    <property type="entry name" value="ApbA"/>
    <property type="match status" value="1"/>
</dbReference>
<accession>A0A3S0I7U9</accession>
<keyword evidence="2 4" id="KW-0521">NADP</keyword>
<dbReference type="PANTHER" id="PTHR21708:SF26">
    <property type="entry name" value="2-DEHYDROPANTOATE 2-REDUCTASE"/>
    <property type="match status" value="1"/>
</dbReference>
<feature type="domain" description="Ketopantoate reductase C-terminal" evidence="6">
    <location>
        <begin position="183"/>
        <end position="304"/>
    </location>
</feature>
<dbReference type="PANTHER" id="PTHR21708">
    <property type="entry name" value="PROBABLE 2-DEHYDROPANTOATE 2-REDUCTASE"/>
    <property type="match status" value="1"/>
</dbReference>
<dbReference type="SUPFAM" id="SSF51735">
    <property type="entry name" value="NAD(P)-binding Rossmann-fold domains"/>
    <property type="match status" value="1"/>
</dbReference>
<dbReference type="GO" id="GO:0008677">
    <property type="term" value="F:2-dehydropantoate 2-reductase activity"/>
    <property type="evidence" value="ECO:0007669"/>
    <property type="project" value="UniProtKB-EC"/>
</dbReference>
<evidence type="ECO:0000259" key="5">
    <source>
        <dbReference type="Pfam" id="PF02558"/>
    </source>
</evidence>
<dbReference type="RefSeq" id="WP_126351336.1">
    <property type="nucleotide sequence ID" value="NZ_CP086380.1"/>
</dbReference>
<evidence type="ECO:0000256" key="4">
    <source>
        <dbReference type="RuleBase" id="RU362068"/>
    </source>
</evidence>
<evidence type="ECO:0000259" key="6">
    <source>
        <dbReference type="Pfam" id="PF08546"/>
    </source>
</evidence>
<dbReference type="GO" id="GO:0005737">
    <property type="term" value="C:cytoplasm"/>
    <property type="evidence" value="ECO:0007669"/>
    <property type="project" value="TreeGrafter"/>
</dbReference>
<gene>
    <name evidence="7" type="ORF">EJ104_03285</name>
</gene>
<comment type="catalytic activity">
    <reaction evidence="4">
        <text>(R)-pantoate + NADP(+) = 2-dehydropantoate + NADPH + H(+)</text>
        <dbReference type="Rhea" id="RHEA:16233"/>
        <dbReference type="ChEBI" id="CHEBI:11561"/>
        <dbReference type="ChEBI" id="CHEBI:15378"/>
        <dbReference type="ChEBI" id="CHEBI:15980"/>
        <dbReference type="ChEBI" id="CHEBI:57783"/>
        <dbReference type="ChEBI" id="CHEBI:58349"/>
        <dbReference type="EC" id="1.1.1.169"/>
    </reaction>
</comment>
<dbReference type="EC" id="1.1.1.169" evidence="4"/>
<dbReference type="Proteomes" id="UP000277766">
    <property type="component" value="Unassembled WGS sequence"/>
</dbReference>
<reference evidence="7 8" key="1">
    <citation type="submission" date="2018-12" db="EMBL/GenBank/DDBJ databases">
        <title>Deinococcus radiophilus ATCC 27603 genome sequencing and assembly.</title>
        <authorList>
            <person name="Maclea K.S."/>
            <person name="Maynard C.R."/>
        </authorList>
    </citation>
    <scope>NUCLEOTIDE SEQUENCE [LARGE SCALE GENOMIC DNA]</scope>
    <source>
        <strain evidence="7 8">ATCC 27603</strain>
    </source>
</reference>
<dbReference type="InterPro" id="IPR051402">
    <property type="entry name" value="KPR-Related"/>
</dbReference>